<name>A0A1G5K3A9_9FIRM</name>
<dbReference type="GO" id="GO:0008289">
    <property type="term" value="F:lipid binding"/>
    <property type="evidence" value="ECO:0007669"/>
    <property type="project" value="UniProtKB-KW"/>
</dbReference>
<evidence type="ECO:0000256" key="1">
    <source>
        <dbReference type="ARBA" id="ARBA00023121"/>
    </source>
</evidence>
<gene>
    <name evidence="2" type="ORF">SAMN03080606_03184</name>
</gene>
<dbReference type="RefSeq" id="WP_091545517.1">
    <property type="nucleotide sequence ID" value="NZ_FMUS01000023.1"/>
</dbReference>
<reference evidence="2 3" key="1">
    <citation type="submission" date="2016-10" db="EMBL/GenBank/DDBJ databases">
        <authorList>
            <person name="de Groot N.N."/>
        </authorList>
    </citation>
    <scope>NUCLEOTIDE SEQUENCE [LARGE SCALE GENOMIC DNA]</scope>
    <source>
        <strain evidence="2 3">DSM 18978</strain>
    </source>
</reference>
<dbReference type="NCBIfam" id="TIGR00762">
    <property type="entry name" value="DegV"/>
    <property type="match status" value="1"/>
</dbReference>
<proteinExistence type="predicted"/>
<organism evidence="2 3">
    <name type="scientific">Alkaliphilus peptidifermentans DSM 18978</name>
    <dbReference type="NCBI Taxonomy" id="1120976"/>
    <lineage>
        <taxon>Bacteria</taxon>
        <taxon>Bacillati</taxon>
        <taxon>Bacillota</taxon>
        <taxon>Clostridia</taxon>
        <taxon>Peptostreptococcales</taxon>
        <taxon>Natronincolaceae</taxon>
        <taxon>Alkaliphilus</taxon>
    </lineage>
</organism>
<dbReference type="Proteomes" id="UP000198636">
    <property type="component" value="Unassembled WGS sequence"/>
</dbReference>
<keyword evidence="1" id="KW-0446">Lipid-binding</keyword>
<dbReference type="PANTHER" id="PTHR33434:SF2">
    <property type="entry name" value="FATTY ACID-BINDING PROTEIN TM_1468"/>
    <property type="match status" value="1"/>
</dbReference>
<dbReference type="EMBL" id="FMUS01000023">
    <property type="protein sequence ID" value="SCY94560.1"/>
    <property type="molecule type" value="Genomic_DNA"/>
</dbReference>
<dbReference type="PROSITE" id="PS51482">
    <property type="entry name" value="DEGV"/>
    <property type="match status" value="1"/>
</dbReference>
<dbReference type="AlphaFoldDB" id="A0A1G5K3A9"/>
<dbReference type="Pfam" id="PF02645">
    <property type="entry name" value="DegV"/>
    <property type="match status" value="1"/>
</dbReference>
<dbReference type="PANTHER" id="PTHR33434">
    <property type="entry name" value="DEGV DOMAIN-CONTAINING PROTEIN DR_1986-RELATED"/>
    <property type="match status" value="1"/>
</dbReference>
<dbReference type="STRING" id="1120976.SAMN03080606_03184"/>
<keyword evidence="3" id="KW-1185">Reference proteome</keyword>
<dbReference type="Gene3D" id="3.30.1180.10">
    <property type="match status" value="1"/>
</dbReference>
<evidence type="ECO:0000313" key="2">
    <source>
        <dbReference type="EMBL" id="SCY94560.1"/>
    </source>
</evidence>
<sequence length="282" mass="30715">MASIKIITDSTCDLSPTLLKELDIAIVPLYVVFNEDSYKDGIDINTTDLYSRVNKLGQLPKTAAPSPNDFHEVFKPHIDNGSDILYVGLSSKISSTIQNAKIAANEFPDGRIKIVDSFNLSTGIGILALKAAEYAKEGLSLQEISAILQESVPKVKTAFVINTLDYLHKGGRCSALQSFVGGMFKIKPIIQVVEGKMILGHKTRGKMDKALKTLLEILLKDRENLDLSTVFITHSEADAEAQSLKEELQSLLPIKNVIITNAGCVISSHCGPKTVGIIYLTK</sequence>
<dbReference type="Gene3D" id="3.40.50.10170">
    <property type="match status" value="1"/>
</dbReference>
<protein>
    <submittedName>
        <fullName evidence="2">EDD domain protein, DegV family</fullName>
    </submittedName>
</protein>
<dbReference type="InterPro" id="IPR003797">
    <property type="entry name" value="DegV"/>
</dbReference>
<accession>A0A1G5K3A9</accession>
<dbReference type="SUPFAM" id="SSF82549">
    <property type="entry name" value="DAK1/DegV-like"/>
    <property type="match status" value="1"/>
</dbReference>
<dbReference type="OrthoDB" id="9780216at2"/>
<dbReference type="InterPro" id="IPR050270">
    <property type="entry name" value="DegV_domain_contain"/>
</dbReference>
<dbReference type="InterPro" id="IPR043168">
    <property type="entry name" value="DegV_C"/>
</dbReference>
<evidence type="ECO:0000313" key="3">
    <source>
        <dbReference type="Proteomes" id="UP000198636"/>
    </source>
</evidence>